<accession>A0ABN9XVD0</accession>
<comment type="caution">
    <text evidence="1">The sequence shown here is derived from an EMBL/GenBank/DDBJ whole genome shotgun (WGS) entry which is preliminary data.</text>
</comment>
<dbReference type="EMBL" id="CAUYUJ010021338">
    <property type="protein sequence ID" value="CAK0904041.1"/>
    <property type="molecule type" value="Genomic_DNA"/>
</dbReference>
<organism evidence="1 2">
    <name type="scientific">Prorocentrum cordatum</name>
    <dbReference type="NCBI Taxonomy" id="2364126"/>
    <lineage>
        <taxon>Eukaryota</taxon>
        <taxon>Sar</taxon>
        <taxon>Alveolata</taxon>
        <taxon>Dinophyceae</taxon>
        <taxon>Prorocentrales</taxon>
        <taxon>Prorocentraceae</taxon>
        <taxon>Prorocentrum</taxon>
    </lineage>
</organism>
<protein>
    <submittedName>
        <fullName evidence="1">Uncharacterized protein</fullName>
    </submittedName>
</protein>
<gene>
    <name evidence="1" type="ORF">PCOR1329_LOCUS80195</name>
</gene>
<reference evidence="1" key="1">
    <citation type="submission" date="2023-10" db="EMBL/GenBank/DDBJ databases">
        <authorList>
            <person name="Chen Y."/>
            <person name="Shah S."/>
            <person name="Dougan E. K."/>
            <person name="Thang M."/>
            <person name="Chan C."/>
        </authorList>
    </citation>
    <scope>NUCLEOTIDE SEQUENCE [LARGE SCALE GENOMIC DNA]</scope>
</reference>
<name>A0ABN9XVD0_9DINO</name>
<sequence length="91" mass="10099">MAVRVEALFDELIASNSKSVYEARQRGAVEPASERGIGISDIRAFHENLPCEGRQKRRKFWGVVVDYLAEWVAPDDFSLEAFGGAAKDGLQ</sequence>
<evidence type="ECO:0000313" key="2">
    <source>
        <dbReference type="Proteomes" id="UP001189429"/>
    </source>
</evidence>
<keyword evidence="2" id="KW-1185">Reference proteome</keyword>
<proteinExistence type="predicted"/>
<dbReference type="Proteomes" id="UP001189429">
    <property type="component" value="Unassembled WGS sequence"/>
</dbReference>
<evidence type="ECO:0000313" key="1">
    <source>
        <dbReference type="EMBL" id="CAK0904041.1"/>
    </source>
</evidence>
<feature type="non-terminal residue" evidence="1">
    <location>
        <position position="91"/>
    </location>
</feature>